<keyword evidence="9" id="KW-1185">Reference proteome</keyword>
<feature type="domain" description="Polysaccharide chain length determinant N-terminal" evidence="7">
    <location>
        <begin position="23"/>
        <end position="115"/>
    </location>
</feature>
<dbReference type="Pfam" id="PF02706">
    <property type="entry name" value="Wzz"/>
    <property type="match status" value="1"/>
</dbReference>
<dbReference type="InterPro" id="IPR050445">
    <property type="entry name" value="Bact_polysacc_biosynth/exp"/>
</dbReference>
<accession>A0A7L5E3F4</accession>
<dbReference type="RefSeq" id="WP_169609827.1">
    <property type="nucleotide sequence ID" value="NZ_CP051682.1"/>
</dbReference>
<keyword evidence="3 6" id="KW-0812">Transmembrane</keyword>
<evidence type="ECO:0000259" key="7">
    <source>
        <dbReference type="Pfam" id="PF02706"/>
    </source>
</evidence>
<sequence length="357" mass="39018">MQEQTIPVDQDEITLKELAGKFKRLTIYLSARWKLIALITIVGIVLGVTYATFKKPVYTADCNFVLDIGDNKAGGGGAYSGVASLMGLDVSASSGLFEGDNIIELYKSRLMIEKTLLTPAVFAGKKDLLVNRYIKINNLRSAWAKTNPKIKNIDFSITPTQFTLAHDSVLAGIVGDINGSYLTIARPDVKLNIVKVSVKSKDQYFAKEFADKVVANVNSFYVQTKTQRSLDNINILRKQVDSLRRMLTSSMSNVASAGDANPNPNPSLQSLRLPSQRKQVDVQSTQSLYLEAVNNLELAKIGLRKERPIIQVIDGPIYPLPSTSVGKIKGGVIGGVLGLFLITLIMIVRKSLQGLLS</sequence>
<evidence type="ECO:0000313" key="8">
    <source>
        <dbReference type="EMBL" id="QJD97551.1"/>
    </source>
</evidence>
<name>A0A7L5E3F4_9SPHI</name>
<comment type="subcellular location">
    <subcellularLocation>
        <location evidence="1">Cell membrane</location>
        <topology evidence="1">Multi-pass membrane protein</topology>
    </subcellularLocation>
</comment>
<dbReference type="PANTHER" id="PTHR32309">
    <property type="entry name" value="TYROSINE-PROTEIN KINASE"/>
    <property type="match status" value="1"/>
</dbReference>
<evidence type="ECO:0000256" key="4">
    <source>
        <dbReference type="ARBA" id="ARBA00022989"/>
    </source>
</evidence>
<keyword evidence="5 6" id="KW-0472">Membrane</keyword>
<protein>
    <submittedName>
        <fullName evidence="8">Lipopolysaccharide biosynthesis protein</fullName>
    </submittedName>
</protein>
<proteinExistence type="predicted"/>
<dbReference type="InterPro" id="IPR003856">
    <property type="entry name" value="LPS_length_determ_N"/>
</dbReference>
<feature type="transmembrane region" description="Helical" evidence="6">
    <location>
        <begin position="330"/>
        <end position="348"/>
    </location>
</feature>
<dbReference type="GO" id="GO:0005886">
    <property type="term" value="C:plasma membrane"/>
    <property type="evidence" value="ECO:0007669"/>
    <property type="project" value="UniProtKB-SubCell"/>
</dbReference>
<evidence type="ECO:0000256" key="5">
    <source>
        <dbReference type="ARBA" id="ARBA00023136"/>
    </source>
</evidence>
<keyword evidence="4 6" id="KW-1133">Transmembrane helix</keyword>
<gene>
    <name evidence="8" type="ORF">HH214_17560</name>
</gene>
<dbReference type="Proteomes" id="UP000503278">
    <property type="component" value="Chromosome"/>
</dbReference>
<dbReference type="EMBL" id="CP051682">
    <property type="protein sequence ID" value="QJD97551.1"/>
    <property type="molecule type" value="Genomic_DNA"/>
</dbReference>
<evidence type="ECO:0000256" key="2">
    <source>
        <dbReference type="ARBA" id="ARBA00022475"/>
    </source>
</evidence>
<evidence type="ECO:0000313" key="9">
    <source>
        <dbReference type="Proteomes" id="UP000503278"/>
    </source>
</evidence>
<reference evidence="8 9" key="1">
    <citation type="submission" date="2020-04" db="EMBL/GenBank/DDBJ databases">
        <title>Genome sequencing of novel species.</title>
        <authorList>
            <person name="Heo J."/>
            <person name="Kim S.-J."/>
            <person name="Kim J.-S."/>
            <person name="Hong S.-B."/>
            <person name="Kwon S.-W."/>
        </authorList>
    </citation>
    <scope>NUCLEOTIDE SEQUENCE [LARGE SCALE GENOMIC DNA]</scope>
    <source>
        <strain evidence="8 9">F39-2</strain>
    </source>
</reference>
<dbReference type="AlphaFoldDB" id="A0A7L5E3F4"/>
<evidence type="ECO:0000256" key="3">
    <source>
        <dbReference type="ARBA" id="ARBA00022692"/>
    </source>
</evidence>
<evidence type="ECO:0000256" key="6">
    <source>
        <dbReference type="SAM" id="Phobius"/>
    </source>
</evidence>
<dbReference type="KEGG" id="mrob:HH214_17560"/>
<keyword evidence="2" id="KW-1003">Cell membrane</keyword>
<dbReference type="PANTHER" id="PTHR32309:SF31">
    <property type="entry name" value="CAPSULAR EXOPOLYSACCHARIDE FAMILY"/>
    <property type="match status" value="1"/>
</dbReference>
<evidence type="ECO:0000256" key="1">
    <source>
        <dbReference type="ARBA" id="ARBA00004651"/>
    </source>
</evidence>
<organism evidence="8 9">
    <name type="scientific">Mucilaginibacter robiniae</name>
    <dbReference type="NCBI Taxonomy" id="2728022"/>
    <lineage>
        <taxon>Bacteria</taxon>
        <taxon>Pseudomonadati</taxon>
        <taxon>Bacteroidota</taxon>
        <taxon>Sphingobacteriia</taxon>
        <taxon>Sphingobacteriales</taxon>
        <taxon>Sphingobacteriaceae</taxon>
        <taxon>Mucilaginibacter</taxon>
    </lineage>
</organism>
<feature type="transmembrane region" description="Helical" evidence="6">
    <location>
        <begin position="33"/>
        <end position="53"/>
    </location>
</feature>